<organism evidence="4 5">
    <name type="scientific">Diacronema lutheri</name>
    <name type="common">Unicellular marine alga</name>
    <name type="synonym">Monochrysis lutheri</name>
    <dbReference type="NCBI Taxonomy" id="2081491"/>
    <lineage>
        <taxon>Eukaryota</taxon>
        <taxon>Haptista</taxon>
        <taxon>Haptophyta</taxon>
        <taxon>Pavlovophyceae</taxon>
        <taxon>Pavlovales</taxon>
        <taxon>Pavlovaceae</taxon>
        <taxon>Diacronema</taxon>
    </lineage>
</organism>
<feature type="compositionally biased region" description="Pro residues" evidence="1">
    <location>
        <begin position="335"/>
        <end position="350"/>
    </location>
</feature>
<evidence type="ECO:0000256" key="1">
    <source>
        <dbReference type="SAM" id="MobiDB-lite"/>
    </source>
</evidence>
<dbReference type="GO" id="GO:0004672">
    <property type="term" value="F:protein kinase activity"/>
    <property type="evidence" value="ECO:0007669"/>
    <property type="project" value="InterPro"/>
</dbReference>
<feature type="chain" id="PRO_5035178792" description="Protein kinase domain-containing protein" evidence="2">
    <location>
        <begin position="20"/>
        <end position="553"/>
    </location>
</feature>
<dbReference type="InterPro" id="IPR000719">
    <property type="entry name" value="Prot_kinase_dom"/>
</dbReference>
<dbReference type="OMA" id="RESEPYR"/>
<evidence type="ECO:0000313" key="4">
    <source>
        <dbReference type="EMBL" id="KAG8457005.1"/>
    </source>
</evidence>
<reference evidence="4" key="1">
    <citation type="submission" date="2021-05" db="EMBL/GenBank/DDBJ databases">
        <title>The genome of the haptophyte Pavlova lutheri (Diacronema luteri, Pavlovales) - a model for lipid biosynthesis in eukaryotic algae.</title>
        <authorList>
            <person name="Hulatt C.J."/>
            <person name="Posewitz M.C."/>
        </authorList>
    </citation>
    <scope>NUCLEOTIDE SEQUENCE</scope>
    <source>
        <strain evidence="4">NIVA-4/92</strain>
    </source>
</reference>
<protein>
    <recommendedName>
        <fullName evidence="3">Protein kinase domain-containing protein</fullName>
    </recommendedName>
</protein>
<feature type="signal peptide" evidence="2">
    <location>
        <begin position="1"/>
        <end position="19"/>
    </location>
</feature>
<dbReference type="EMBL" id="JAGTXO010000091">
    <property type="protein sequence ID" value="KAG8457005.1"/>
    <property type="molecule type" value="Genomic_DNA"/>
</dbReference>
<gene>
    <name evidence="4" type="ORF">KFE25_006617</name>
</gene>
<evidence type="ECO:0000256" key="2">
    <source>
        <dbReference type="SAM" id="SignalP"/>
    </source>
</evidence>
<feature type="region of interest" description="Disordered" evidence="1">
    <location>
        <begin position="33"/>
        <end position="61"/>
    </location>
</feature>
<dbReference type="Gene3D" id="1.10.510.10">
    <property type="entry name" value="Transferase(Phosphotransferase) domain 1"/>
    <property type="match status" value="1"/>
</dbReference>
<dbReference type="PROSITE" id="PS50011">
    <property type="entry name" value="PROTEIN_KINASE_DOM"/>
    <property type="match status" value="1"/>
</dbReference>
<evidence type="ECO:0000259" key="3">
    <source>
        <dbReference type="PROSITE" id="PS50011"/>
    </source>
</evidence>
<feature type="region of interest" description="Disordered" evidence="1">
    <location>
        <begin position="333"/>
        <end position="395"/>
    </location>
</feature>
<accession>A0A8J5X6A6</accession>
<dbReference type="AlphaFoldDB" id="A0A8J5X6A6"/>
<dbReference type="SUPFAM" id="SSF56112">
    <property type="entry name" value="Protein kinase-like (PK-like)"/>
    <property type="match status" value="1"/>
</dbReference>
<evidence type="ECO:0000313" key="5">
    <source>
        <dbReference type="Proteomes" id="UP000751190"/>
    </source>
</evidence>
<dbReference type="OrthoDB" id="10531135at2759"/>
<feature type="compositionally biased region" description="Low complexity" evidence="1">
    <location>
        <begin position="383"/>
        <end position="395"/>
    </location>
</feature>
<comment type="caution">
    <text evidence="4">The sequence shown here is derived from an EMBL/GenBank/DDBJ whole genome shotgun (WGS) entry which is preliminary data.</text>
</comment>
<feature type="compositionally biased region" description="Low complexity" evidence="1">
    <location>
        <begin position="351"/>
        <end position="373"/>
    </location>
</feature>
<dbReference type="GO" id="GO:0005524">
    <property type="term" value="F:ATP binding"/>
    <property type="evidence" value="ECO:0007669"/>
    <property type="project" value="InterPro"/>
</dbReference>
<proteinExistence type="predicted"/>
<sequence length="553" mass="59064">MAALRRVLVASLLAARCAGLAWSAGARSRAGASRARPIASDDGAAQPSTPPAGATDGGAGDDQRRLIVEVDDPLIWAAEKLELSDMARSSETPDGLSGYLGSFESEPVFPANKRLCFHAFERFGQPLEQFDGWPRPGDAPLPDAERLGLIRDLLDAIRHLHSRGIPHLCINDKSVRIGRVSPSDPLRLRIVGAGAGPSLNAANRTFQVPRSWAYTPPEVLSGLIVQSNLPALFAMDTWAVGTVLAMIVAGRSVSPQAARAEWFRLQFNERAAILARLSERAERMNDWLIELDAASGGFLFRNGPLVESLITMLKLAPQERQTMRQAWRALAGVLPPAPPRQPQSRPPEPSLPTQQPPAAGAGARARPSAAQAPPSEPRPQPAPASSQPPSLPVSSEPFRSLEAIISIVEGGAARALAVPPSARRYALPAERAPTNAAPIYCEVRGFRNRAKGGRWEAVALTAPPADGSALPVAGEERPILGLLGVALVRGGRHVLIVVLDGCEPEPSAVPASLRALLDQLGSDAGRCKYLELESLDFGDRTTLRDIWSYSMRN</sequence>
<dbReference type="InterPro" id="IPR011009">
    <property type="entry name" value="Kinase-like_dom_sf"/>
</dbReference>
<keyword evidence="2" id="KW-0732">Signal</keyword>
<keyword evidence="5" id="KW-1185">Reference proteome</keyword>
<dbReference type="Proteomes" id="UP000751190">
    <property type="component" value="Unassembled WGS sequence"/>
</dbReference>
<feature type="domain" description="Protein kinase" evidence="3">
    <location>
        <begin position="1"/>
        <end position="334"/>
    </location>
</feature>
<name>A0A8J5X6A6_DIALT</name>